<evidence type="ECO:0000313" key="2">
    <source>
        <dbReference type="EMBL" id="MCW1922208.1"/>
    </source>
</evidence>
<keyword evidence="1" id="KW-0812">Transmembrane</keyword>
<evidence type="ECO:0000313" key="3">
    <source>
        <dbReference type="Proteomes" id="UP001320876"/>
    </source>
</evidence>
<evidence type="ECO:0000256" key="1">
    <source>
        <dbReference type="SAM" id="Phobius"/>
    </source>
</evidence>
<organism evidence="2 3">
    <name type="scientific">Luteolibacter arcticus</name>
    <dbReference type="NCBI Taxonomy" id="1581411"/>
    <lineage>
        <taxon>Bacteria</taxon>
        <taxon>Pseudomonadati</taxon>
        <taxon>Verrucomicrobiota</taxon>
        <taxon>Verrucomicrobiia</taxon>
        <taxon>Verrucomicrobiales</taxon>
        <taxon>Verrucomicrobiaceae</taxon>
        <taxon>Luteolibacter</taxon>
    </lineage>
</organism>
<feature type="transmembrane region" description="Helical" evidence="1">
    <location>
        <begin position="7"/>
        <end position="26"/>
    </location>
</feature>
<proteinExistence type="predicted"/>
<comment type="caution">
    <text evidence="2">The sequence shown here is derived from an EMBL/GenBank/DDBJ whole genome shotgun (WGS) entry which is preliminary data.</text>
</comment>
<dbReference type="RefSeq" id="WP_264486318.1">
    <property type="nucleotide sequence ID" value="NZ_JAPDDT010000002.1"/>
</dbReference>
<keyword evidence="1" id="KW-0472">Membrane</keyword>
<dbReference type="Proteomes" id="UP001320876">
    <property type="component" value="Unassembled WGS sequence"/>
</dbReference>
<gene>
    <name evidence="2" type="ORF">OKA05_06565</name>
</gene>
<dbReference type="EMBL" id="JAPDDT010000002">
    <property type="protein sequence ID" value="MCW1922208.1"/>
    <property type="molecule type" value="Genomic_DNA"/>
</dbReference>
<reference evidence="2 3" key="1">
    <citation type="submission" date="2022-10" db="EMBL/GenBank/DDBJ databases">
        <title>Luteolibacter arcticus strain CCTCC AB 2014275, whole genome shotgun sequencing project.</title>
        <authorList>
            <person name="Zhao G."/>
            <person name="Shen L."/>
        </authorList>
    </citation>
    <scope>NUCLEOTIDE SEQUENCE [LARGE SCALE GENOMIC DNA]</scope>
    <source>
        <strain evidence="2 3">CCTCC AB 2014275</strain>
    </source>
</reference>
<keyword evidence="1" id="KW-1133">Transmembrane helix</keyword>
<keyword evidence="3" id="KW-1185">Reference proteome</keyword>
<feature type="transmembrane region" description="Helical" evidence="1">
    <location>
        <begin position="46"/>
        <end position="66"/>
    </location>
</feature>
<protein>
    <submittedName>
        <fullName evidence="2">Uncharacterized protein</fullName>
    </submittedName>
</protein>
<sequence length="147" mass="16681">MKELLQIGLWIGGGSLVVLGIASLWIPKALGWREKLAGLTPLMRELWWTYSIYVWSSHVFFSVLTLGFGDWLMSRTGAAAAMSTFMLLWWSVRLWLQFFGFDLREIEGSKANRIAKHLLTLLFMGLVVLFGCLVAWNAGWIPDGKMP</sequence>
<feature type="transmembrane region" description="Helical" evidence="1">
    <location>
        <begin position="118"/>
        <end position="141"/>
    </location>
</feature>
<name>A0ABT3GF12_9BACT</name>
<accession>A0ABT3GF12</accession>
<feature type="transmembrane region" description="Helical" evidence="1">
    <location>
        <begin position="78"/>
        <end position="98"/>
    </location>
</feature>